<dbReference type="PANTHER" id="PTHR45811">
    <property type="entry name" value="COPPER TRANSPORT PROTEIN FAMILY-RELATED"/>
    <property type="match status" value="1"/>
</dbReference>
<protein>
    <submittedName>
        <fullName evidence="9">Heavy metal-associated isoprenylated plant protein 12-like isoform X7</fullName>
    </submittedName>
</protein>
<dbReference type="GeneID" id="115742730"/>
<dbReference type="RefSeq" id="XP_048127748.1">
    <property type="nucleotide sequence ID" value="XM_048271791.1"/>
</dbReference>
<reference evidence="9" key="1">
    <citation type="submission" date="2025-08" db="UniProtKB">
        <authorList>
            <consortium name="RefSeq"/>
        </authorList>
    </citation>
    <scope>IDENTIFICATION</scope>
    <source>
        <tissue evidence="9">Leaf</tissue>
    </source>
</reference>
<evidence type="ECO:0000256" key="3">
    <source>
        <dbReference type="ARBA" id="ARBA00023288"/>
    </source>
</evidence>
<dbReference type="InterPro" id="IPR051863">
    <property type="entry name" value="HIPP"/>
</dbReference>
<name>A0ABM3GTR9_9MYRT</name>
<gene>
    <name evidence="9" type="primary">LOC115742730</name>
</gene>
<evidence type="ECO:0000256" key="2">
    <source>
        <dbReference type="ARBA" id="ARBA00022723"/>
    </source>
</evidence>
<evidence type="ECO:0000313" key="9">
    <source>
        <dbReference type="RefSeq" id="XP_048127748.1"/>
    </source>
</evidence>
<dbReference type="Pfam" id="PF00403">
    <property type="entry name" value="HMA"/>
    <property type="match status" value="1"/>
</dbReference>
<dbReference type="PANTHER" id="PTHR45811:SF35">
    <property type="entry name" value="HEAVY METAL-ASSOCIATED ISOPRENYLATED PLANT PROTEIN 39"/>
    <property type="match status" value="1"/>
</dbReference>
<evidence type="ECO:0000259" key="7">
    <source>
        <dbReference type="PROSITE" id="PS50846"/>
    </source>
</evidence>
<feature type="domain" description="HMA" evidence="7">
    <location>
        <begin position="1"/>
        <end position="68"/>
    </location>
</feature>
<proteinExistence type="inferred from homology"/>
<dbReference type="Proteomes" id="UP000827889">
    <property type="component" value="Chromosome 10"/>
</dbReference>
<evidence type="ECO:0000256" key="1">
    <source>
        <dbReference type="ARBA" id="ARBA00022481"/>
    </source>
</evidence>
<feature type="region of interest" description="Disordered" evidence="6">
    <location>
        <begin position="68"/>
        <end position="127"/>
    </location>
</feature>
<dbReference type="InterPro" id="IPR036163">
    <property type="entry name" value="HMA_dom_sf"/>
</dbReference>
<evidence type="ECO:0000256" key="6">
    <source>
        <dbReference type="SAM" id="MobiDB-lite"/>
    </source>
</evidence>
<feature type="compositionally biased region" description="Basic and acidic residues" evidence="6">
    <location>
        <begin position="72"/>
        <end position="91"/>
    </location>
</feature>
<evidence type="ECO:0000256" key="4">
    <source>
        <dbReference type="ARBA" id="ARBA00023289"/>
    </source>
</evidence>
<keyword evidence="1" id="KW-0488">Methylation</keyword>
<sequence>MQKAVLRLDLHDEKDKRKAMKIVSGFAGVDSVDINMKENKLTVTGAIDAVELVGKLRKVFSTEILSVGPAKEAQKKDDNKGNKNEQSKDPKYPFPYGYIQPPPPPPPPYFYGRSVSAEEDPNSCVIC</sequence>
<evidence type="ECO:0000313" key="8">
    <source>
        <dbReference type="Proteomes" id="UP000827889"/>
    </source>
</evidence>
<feature type="compositionally biased region" description="Pro residues" evidence="6">
    <location>
        <begin position="100"/>
        <end position="109"/>
    </location>
</feature>
<keyword evidence="8" id="KW-1185">Reference proteome</keyword>
<comment type="similarity">
    <text evidence="5">Belongs to the HIPP family.</text>
</comment>
<keyword evidence="4" id="KW-0636">Prenylation</keyword>
<keyword evidence="3" id="KW-0449">Lipoprotein</keyword>
<organism evidence="8 9">
    <name type="scientific">Rhodamnia argentea</name>
    <dbReference type="NCBI Taxonomy" id="178133"/>
    <lineage>
        <taxon>Eukaryota</taxon>
        <taxon>Viridiplantae</taxon>
        <taxon>Streptophyta</taxon>
        <taxon>Embryophyta</taxon>
        <taxon>Tracheophyta</taxon>
        <taxon>Spermatophyta</taxon>
        <taxon>Magnoliopsida</taxon>
        <taxon>eudicotyledons</taxon>
        <taxon>Gunneridae</taxon>
        <taxon>Pentapetalae</taxon>
        <taxon>rosids</taxon>
        <taxon>malvids</taxon>
        <taxon>Myrtales</taxon>
        <taxon>Myrtaceae</taxon>
        <taxon>Myrtoideae</taxon>
        <taxon>Myrteae</taxon>
        <taxon>Australasian group</taxon>
        <taxon>Rhodamnia</taxon>
    </lineage>
</organism>
<accession>A0ABM3GTR9</accession>
<evidence type="ECO:0000256" key="5">
    <source>
        <dbReference type="ARBA" id="ARBA00024045"/>
    </source>
</evidence>
<keyword evidence="2" id="KW-0479">Metal-binding</keyword>
<dbReference type="InterPro" id="IPR006121">
    <property type="entry name" value="HMA_dom"/>
</dbReference>
<dbReference type="Gene3D" id="3.30.70.100">
    <property type="match status" value="1"/>
</dbReference>
<dbReference type="PROSITE" id="PS50846">
    <property type="entry name" value="HMA_2"/>
    <property type="match status" value="1"/>
</dbReference>
<dbReference type="SUPFAM" id="SSF55008">
    <property type="entry name" value="HMA, heavy metal-associated domain"/>
    <property type="match status" value="1"/>
</dbReference>